<dbReference type="InterPro" id="IPR014840">
    <property type="entry name" value="HRD"/>
</dbReference>
<dbReference type="PANTHER" id="PTHR21669">
    <property type="entry name" value="CAPZ-INTERACTING PROTEIN AND RELATED PROTEINS"/>
    <property type="match status" value="1"/>
</dbReference>
<reference evidence="6" key="1">
    <citation type="submission" date="2020-08" db="EMBL/GenBank/DDBJ databases">
        <title>Chromosome-level assembly of Southern catfish (Silurus meridionalis) provides insights into visual adaptation to the nocturnal and benthic lifestyles.</title>
        <authorList>
            <person name="Zhang Y."/>
            <person name="Wang D."/>
            <person name="Peng Z."/>
        </authorList>
    </citation>
    <scope>NUCLEOTIDE SEQUENCE</scope>
    <source>
        <strain evidence="6">SWU-2019-XX</strain>
        <tissue evidence="6">Muscle</tissue>
    </source>
</reference>
<name>A0A8T0AEQ7_SILME</name>
<evidence type="ECO:0000313" key="7">
    <source>
        <dbReference type="Proteomes" id="UP000606274"/>
    </source>
</evidence>
<feature type="region of interest" description="Disordered" evidence="3">
    <location>
        <begin position="1"/>
        <end position="33"/>
    </location>
</feature>
<evidence type="ECO:0008006" key="8">
    <source>
        <dbReference type="Google" id="ProtNLM"/>
    </source>
</evidence>
<feature type="domain" description="Hpc2-related" evidence="4">
    <location>
        <begin position="105"/>
        <end position="154"/>
    </location>
</feature>
<feature type="compositionally biased region" description="Pro residues" evidence="3">
    <location>
        <begin position="16"/>
        <end position="31"/>
    </location>
</feature>
<dbReference type="AlphaFoldDB" id="A0A8T0AEQ7"/>
<comment type="caution">
    <text evidence="6">The sequence shown here is derived from an EMBL/GenBank/DDBJ whole genome shotgun (WGS) entry which is preliminary data.</text>
</comment>
<feature type="compositionally biased region" description="Polar residues" evidence="3">
    <location>
        <begin position="576"/>
        <end position="587"/>
    </location>
</feature>
<dbReference type="EMBL" id="JABFDY010000024">
    <property type="protein sequence ID" value="KAF7689811.1"/>
    <property type="molecule type" value="Genomic_DNA"/>
</dbReference>
<feature type="region of interest" description="Disordered" evidence="3">
    <location>
        <begin position="159"/>
        <end position="225"/>
    </location>
</feature>
<evidence type="ECO:0000259" key="4">
    <source>
        <dbReference type="Pfam" id="PF08729"/>
    </source>
</evidence>
<comment type="similarity">
    <text evidence="1">Belongs to the ubinuclein family.</text>
</comment>
<dbReference type="Pfam" id="PF08729">
    <property type="entry name" value="HUN"/>
    <property type="match status" value="1"/>
</dbReference>
<dbReference type="GO" id="GO:0006325">
    <property type="term" value="P:chromatin organization"/>
    <property type="evidence" value="ECO:0007669"/>
    <property type="project" value="TreeGrafter"/>
</dbReference>
<feature type="region of interest" description="Disordered" evidence="3">
    <location>
        <begin position="654"/>
        <end position="682"/>
    </location>
</feature>
<dbReference type="OrthoDB" id="68076at2759"/>
<dbReference type="GO" id="GO:0005634">
    <property type="term" value="C:nucleus"/>
    <property type="evidence" value="ECO:0007669"/>
    <property type="project" value="TreeGrafter"/>
</dbReference>
<dbReference type="Pfam" id="PF14075">
    <property type="entry name" value="UBN_AB"/>
    <property type="match status" value="1"/>
</dbReference>
<evidence type="ECO:0000259" key="5">
    <source>
        <dbReference type="Pfam" id="PF14075"/>
    </source>
</evidence>
<feature type="region of interest" description="Disordered" evidence="3">
    <location>
        <begin position="546"/>
        <end position="591"/>
    </location>
</feature>
<feature type="compositionally biased region" description="Polar residues" evidence="3">
    <location>
        <begin position="654"/>
        <end position="666"/>
    </location>
</feature>
<sequence length="731" mass="81568">MATPHRIQFTTLSHPAPDPPLSPGLMPPHTPPAQAEETLSARIELVLFEPDDARCAEFHYPTAVRGAGRDGTLMQVLQERDGDGEELQEQARMFQQKYGGASTQRKDRVQDLVDMGYGYDDNDSFIDNSEAYDELVPACLTTKYGGFYINSGTLHFRPASGEEKESDDFEENIKPKKRKLKGGGEVRMTKKKKRRKEEVQAEGENAEHSVPSGNKKKASKKQKQNLSGMLKKFHKAKLQELHLFNMKTMEPAPAANHDSSEQLKSVPADLLMVLRDADGTDDIHKAVIEQDELLSDHRYQETRETSTEVSQASLPDGLPSALKQSLQELTQGICGSEEGKKMEMFAPEINIILLDVSVQRKELPDEVFSRIFSYLSSLLSCNKHTLVERATKLHLLELEDQLAVLIRRLEEAVCRVMPEQIHRFNHHCQAHSEAKAARLEAVKEKRTVEGSDEEEDDLSGKRVFGPRKRFRWNEEIRELVCEVVRLKMRSFELEPPADQSLEDYLKCFLEASVKTLWPRGWIQSRILLIETRRVHAHVTGIVGRKKSVDVPKSEKGRRGDAVRSGNAESKSEEATDVQTTNKTQPGVKSQKIPAQKICGAVSVLQRLSAEEMKPGKHSGVERDVYCLPQSLLCSTSMSLAAMEGSCGDPALPTPSLSHQTSSSGNAFESEVMKGGTPPRDSPSLILSCDEEPVSLAEICSTSRLTSVAAGTLQCSLTEQMEVRLMQEKRTL</sequence>
<proteinExistence type="inferred from homology"/>
<dbReference type="Proteomes" id="UP000606274">
    <property type="component" value="Unassembled WGS sequence"/>
</dbReference>
<feature type="compositionally biased region" description="Basic and acidic residues" evidence="3">
    <location>
        <begin position="546"/>
        <end position="561"/>
    </location>
</feature>
<evidence type="ECO:0000256" key="2">
    <source>
        <dbReference type="ARBA" id="ARBA00022553"/>
    </source>
</evidence>
<feature type="domain" description="Ubinuclein middle" evidence="5">
    <location>
        <begin position="314"/>
        <end position="527"/>
    </location>
</feature>
<evidence type="ECO:0000256" key="3">
    <source>
        <dbReference type="SAM" id="MobiDB-lite"/>
    </source>
</evidence>
<feature type="compositionally biased region" description="Basic residues" evidence="3">
    <location>
        <begin position="214"/>
        <end position="223"/>
    </location>
</feature>
<keyword evidence="7" id="KW-1185">Reference proteome</keyword>
<evidence type="ECO:0000313" key="6">
    <source>
        <dbReference type="EMBL" id="KAF7689811.1"/>
    </source>
</evidence>
<evidence type="ECO:0000256" key="1">
    <source>
        <dbReference type="ARBA" id="ARBA00009911"/>
    </source>
</evidence>
<keyword evidence="2" id="KW-0597">Phosphoprotein</keyword>
<dbReference type="PANTHER" id="PTHR21669:SF28">
    <property type="entry name" value="YEMANUCLEIN"/>
    <property type="match status" value="1"/>
</dbReference>
<gene>
    <name evidence="6" type="ORF">HF521_013164</name>
</gene>
<organism evidence="6 7">
    <name type="scientific">Silurus meridionalis</name>
    <name type="common">Southern catfish</name>
    <name type="synonym">Silurus soldatovi meridionalis</name>
    <dbReference type="NCBI Taxonomy" id="175797"/>
    <lineage>
        <taxon>Eukaryota</taxon>
        <taxon>Metazoa</taxon>
        <taxon>Chordata</taxon>
        <taxon>Craniata</taxon>
        <taxon>Vertebrata</taxon>
        <taxon>Euteleostomi</taxon>
        <taxon>Actinopterygii</taxon>
        <taxon>Neopterygii</taxon>
        <taxon>Teleostei</taxon>
        <taxon>Ostariophysi</taxon>
        <taxon>Siluriformes</taxon>
        <taxon>Siluridae</taxon>
        <taxon>Silurus</taxon>
    </lineage>
</organism>
<accession>A0A8T0AEQ7</accession>
<protein>
    <recommendedName>
        <fullName evidence="8">Ubinuclein-1-like</fullName>
    </recommendedName>
</protein>
<dbReference type="InterPro" id="IPR026947">
    <property type="entry name" value="UBN_middle_dom"/>
</dbReference>